<dbReference type="FunFam" id="2.60.60.20:FF:000003">
    <property type="entry name" value="Triacylglycerol lipase"/>
    <property type="match status" value="1"/>
</dbReference>
<dbReference type="InterPro" id="IPR036392">
    <property type="entry name" value="PLAT/LH2_dom_sf"/>
</dbReference>
<dbReference type="GO" id="GO:0005576">
    <property type="term" value="C:extracellular region"/>
    <property type="evidence" value="ECO:0007669"/>
    <property type="project" value="UniProtKB-SubCell"/>
</dbReference>
<comment type="subcellular location">
    <subcellularLocation>
        <location evidence="1">Secreted</location>
    </subcellularLocation>
</comment>
<gene>
    <name evidence="7" type="ORF">JRQ81_018255</name>
</gene>
<proteinExistence type="inferred from homology"/>
<dbReference type="OrthoDB" id="199913at2759"/>
<evidence type="ECO:0000256" key="3">
    <source>
        <dbReference type="ARBA" id="ARBA00022525"/>
    </source>
</evidence>
<dbReference type="Gene3D" id="2.60.60.20">
    <property type="entry name" value="PLAT/LH2 domain"/>
    <property type="match status" value="1"/>
</dbReference>
<evidence type="ECO:0000313" key="8">
    <source>
        <dbReference type="Proteomes" id="UP001142489"/>
    </source>
</evidence>
<dbReference type="AlphaFoldDB" id="A0A9Q0XUE3"/>
<organism evidence="7 8">
    <name type="scientific">Phrynocephalus forsythii</name>
    <dbReference type="NCBI Taxonomy" id="171643"/>
    <lineage>
        <taxon>Eukaryota</taxon>
        <taxon>Metazoa</taxon>
        <taxon>Chordata</taxon>
        <taxon>Craniata</taxon>
        <taxon>Vertebrata</taxon>
        <taxon>Euteleostomi</taxon>
        <taxon>Lepidosauria</taxon>
        <taxon>Squamata</taxon>
        <taxon>Bifurcata</taxon>
        <taxon>Unidentata</taxon>
        <taxon>Episquamata</taxon>
        <taxon>Toxicofera</taxon>
        <taxon>Iguania</taxon>
        <taxon>Acrodonta</taxon>
        <taxon>Agamidae</taxon>
        <taxon>Agaminae</taxon>
        <taxon>Phrynocephalus</taxon>
    </lineage>
</organism>
<dbReference type="PROSITE" id="PS50095">
    <property type="entry name" value="PLAT"/>
    <property type="match status" value="1"/>
</dbReference>
<name>A0A9Q0XUE3_9SAUR</name>
<accession>A0A9Q0XUE3</accession>
<keyword evidence="4 5" id="KW-1015">Disulfide bond</keyword>
<feature type="domain" description="PLAT" evidence="6">
    <location>
        <begin position="32"/>
        <end position="144"/>
    </location>
</feature>
<evidence type="ECO:0000256" key="2">
    <source>
        <dbReference type="ARBA" id="ARBA00010701"/>
    </source>
</evidence>
<dbReference type="PRINTS" id="PR00821">
    <property type="entry name" value="TAGLIPASE"/>
</dbReference>
<dbReference type="EMBL" id="JAPFRF010000008">
    <property type="protein sequence ID" value="KAJ7325235.1"/>
    <property type="molecule type" value="Genomic_DNA"/>
</dbReference>
<evidence type="ECO:0000256" key="5">
    <source>
        <dbReference type="PROSITE-ProRule" id="PRU00152"/>
    </source>
</evidence>
<dbReference type="SUPFAM" id="SSF49723">
    <property type="entry name" value="Lipase/lipooxygenase domain (PLAT/LH2 domain)"/>
    <property type="match status" value="1"/>
</dbReference>
<feature type="disulfide bond" evidence="5">
    <location>
        <begin position="128"/>
        <end position="144"/>
    </location>
</feature>
<evidence type="ECO:0000313" key="7">
    <source>
        <dbReference type="EMBL" id="KAJ7325235.1"/>
    </source>
</evidence>
<comment type="similarity">
    <text evidence="2">Belongs to the AB hydrolase superfamily. Lipase family.</text>
</comment>
<dbReference type="CDD" id="cd01759">
    <property type="entry name" value="PLAT_PL"/>
    <property type="match status" value="1"/>
</dbReference>
<dbReference type="Proteomes" id="UP001142489">
    <property type="component" value="Unassembled WGS sequence"/>
</dbReference>
<dbReference type="SMART" id="SM00308">
    <property type="entry name" value="LH2"/>
    <property type="match status" value="1"/>
</dbReference>
<evidence type="ECO:0000259" key="6">
    <source>
        <dbReference type="PROSITE" id="PS50095"/>
    </source>
</evidence>
<comment type="caution">
    <text evidence="7">The sequence shown here is derived from an EMBL/GenBank/DDBJ whole genome shotgun (WGS) entry which is preliminary data.</text>
</comment>
<dbReference type="Pfam" id="PF01477">
    <property type="entry name" value="PLAT"/>
    <property type="match status" value="1"/>
</dbReference>
<evidence type="ECO:0000256" key="1">
    <source>
        <dbReference type="ARBA" id="ARBA00004613"/>
    </source>
</evidence>
<evidence type="ECO:0000256" key="4">
    <source>
        <dbReference type="ARBA" id="ARBA00023157"/>
    </source>
</evidence>
<dbReference type="InterPro" id="IPR001024">
    <property type="entry name" value="PLAT/LH2_dom"/>
</dbReference>
<keyword evidence="3" id="KW-0964">Secreted</keyword>
<sequence>MGHYADQFKDRATFGFTKLYLNTADARVFARWRYKVSITLSGKSSVRGYINVALYGTGGNTKQYQIFQGKLQPPKSYTEIIDVEIDVGSVNKVKFLWNNNIINPTLPRLGAAKITVQDGKDGNVYNFCGSETVREDVLQTLMPC</sequence>
<keyword evidence="8" id="KW-1185">Reference proteome</keyword>
<dbReference type="InterPro" id="IPR000734">
    <property type="entry name" value="TAG_lipase"/>
</dbReference>
<reference evidence="7" key="1">
    <citation type="journal article" date="2023" name="DNA Res.">
        <title>Chromosome-level genome assembly of Phrynocephalus forsythii using third-generation DNA sequencing and Hi-C analysis.</title>
        <authorList>
            <person name="Qi Y."/>
            <person name="Zhao W."/>
            <person name="Zhao Y."/>
            <person name="Niu C."/>
            <person name="Cao S."/>
            <person name="Zhang Y."/>
        </authorList>
    </citation>
    <scope>NUCLEOTIDE SEQUENCE</scope>
    <source>
        <tissue evidence="7">Muscle</tissue>
    </source>
</reference>
<dbReference type="GO" id="GO:0016298">
    <property type="term" value="F:lipase activity"/>
    <property type="evidence" value="ECO:0007669"/>
    <property type="project" value="InterPro"/>
</dbReference>
<protein>
    <recommendedName>
        <fullName evidence="6">PLAT domain-containing protein</fullName>
    </recommendedName>
</protein>